<dbReference type="PROSITE" id="PS01156">
    <property type="entry name" value="TONB_DEPENDENT_REC_2"/>
    <property type="match status" value="1"/>
</dbReference>
<dbReference type="GO" id="GO:0044718">
    <property type="term" value="P:siderophore transmembrane transport"/>
    <property type="evidence" value="ECO:0007669"/>
    <property type="project" value="TreeGrafter"/>
</dbReference>
<keyword evidence="4 12" id="KW-1134">Transmembrane beta strand</keyword>
<evidence type="ECO:0000256" key="12">
    <source>
        <dbReference type="PROSITE-ProRule" id="PRU01360"/>
    </source>
</evidence>
<dbReference type="InterPro" id="IPR000531">
    <property type="entry name" value="Beta-barrel_TonB"/>
</dbReference>
<comment type="caution">
    <text evidence="18">The sequence shown here is derived from an EMBL/GenBank/DDBJ whole genome shotgun (WGS) entry which is preliminary data.</text>
</comment>
<evidence type="ECO:0000256" key="10">
    <source>
        <dbReference type="ARBA" id="ARBA00023170"/>
    </source>
</evidence>
<evidence type="ECO:0000259" key="17">
    <source>
        <dbReference type="Pfam" id="PF07715"/>
    </source>
</evidence>
<evidence type="ECO:0000256" key="14">
    <source>
        <dbReference type="RuleBase" id="RU003357"/>
    </source>
</evidence>
<keyword evidence="5 12" id="KW-0812">Transmembrane</keyword>
<proteinExistence type="inferred from homology"/>
<dbReference type="Pfam" id="PF00593">
    <property type="entry name" value="TonB_dep_Rec_b-barrel"/>
    <property type="match status" value="1"/>
</dbReference>
<evidence type="ECO:0000256" key="7">
    <source>
        <dbReference type="ARBA" id="ARBA00022737"/>
    </source>
</evidence>
<keyword evidence="3 12" id="KW-0813">Transport</keyword>
<feature type="domain" description="TonB-dependent receptor-like beta-barrel" evidence="16">
    <location>
        <begin position="457"/>
        <end position="949"/>
    </location>
</feature>
<dbReference type="NCBIfam" id="TIGR01786">
    <property type="entry name" value="TonB-hemlactrns"/>
    <property type="match status" value="1"/>
</dbReference>
<dbReference type="InterPro" id="IPR036942">
    <property type="entry name" value="Beta-barrel_TonB_sf"/>
</dbReference>
<feature type="signal peptide" evidence="15">
    <location>
        <begin position="1"/>
        <end position="29"/>
    </location>
</feature>
<dbReference type="SUPFAM" id="SSF56935">
    <property type="entry name" value="Porins"/>
    <property type="match status" value="1"/>
</dbReference>
<dbReference type="InterPro" id="IPR037066">
    <property type="entry name" value="Plug_dom_sf"/>
</dbReference>
<name>A0A4R2TF37_9PAST</name>
<evidence type="ECO:0000256" key="8">
    <source>
        <dbReference type="ARBA" id="ARBA00023077"/>
    </source>
</evidence>
<protein>
    <submittedName>
        <fullName evidence="18">Hemoglobin/transferrin/lactoferrin receptor protein</fullName>
    </submittedName>
</protein>
<evidence type="ECO:0000256" key="13">
    <source>
        <dbReference type="PROSITE-ProRule" id="PRU10144"/>
    </source>
</evidence>
<feature type="chain" id="PRO_5020523873" evidence="15">
    <location>
        <begin position="30"/>
        <end position="999"/>
    </location>
</feature>
<comment type="similarity">
    <text evidence="2">Belongs to the TonB-dependent receptor family. Hemoglobin/haptoglobin binding protein subfamily.</text>
</comment>
<dbReference type="PANTHER" id="PTHR30069:SF29">
    <property type="entry name" value="HEMOGLOBIN AND HEMOGLOBIN-HAPTOGLOBIN-BINDING PROTEIN 1-RELATED"/>
    <property type="match status" value="1"/>
</dbReference>
<feature type="short sequence motif" description="TonB C-terminal box" evidence="13">
    <location>
        <begin position="982"/>
        <end position="999"/>
    </location>
</feature>
<keyword evidence="9 12" id="KW-0472">Membrane</keyword>
<evidence type="ECO:0000256" key="4">
    <source>
        <dbReference type="ARBA" id="ARBA00022452"/>
    </source>
</evidence>
<dbReference type="Gene3D" id="2.40.170.20">
    <property type="entry name" value="TonB-dependent receptor, beta-barrel domain"/>
    <property type="match status" value="1"/>
</dbReference>
<dbReference type="InterPro" id="IPR010949">
    <property type="entry name" value="TonB_Hb/transfer/lactofer_rcpt"/>
</dbReference>
<evidence type="ECO:0000256" key="2">
    <source>
        <dbReference type="ARBA" id="ARBA00008143"/>
    </source>
</evidence>
<gene>
    <name evidence="18" type="ORF">EDC44_10771</name>
</gene>
<keyword evidence="10 18" id="KW-0675">Receptor</keyword>
<dbReference type="GO" id="GO:0009279">
    <property type="term" value="C:cell outer membrane"/>
    <property type="evidence" value="ECO:0007669"/>
    <property type="project" value="UniProtKB-SubCell"/>
</dbReference>
<keyword evidence="19" id="KW-1185">Reference proteome</keyword>
<dbReference type="InterPro" id="IPR012910">
    <property type="entry name" value="Plug_dom"/>
</dbReference>
<feature type="domain" description="TonB-dependent receptor plug" evidence="17">
    <location>
        <begin position="56"/>
        <end position="172"/>
    </location>
</feature>
<dbReference type="AlphaFoldDB" id="A0A4R2TF37"/>
<evidence type="ECO:0000256" key="15">
    <source>
        <dbReference type="SAM" id="SignalP"/>
    </source>
</evidence>
<dbReference type="Gene3D" id="2.170.130.10">
    <property type="entry name" value="TonB-dependent receptor, plug domain"/>
    <property type="match status" value="1"/>
</dbReference>
<evidence type="ECO:0000256" key="9">
    <source>
        <dbReference type="ARBA" id="ARBA00023136"/>
    </source>
</evidence>
<dbReference type="EMBL" id="SLYB01000007">
    <property type="protein sequence ID" value="TCP95788.1"/>
    <property type="molecule type" value="Genomic_DNA"/>
</dbReference>
<keyword evidence="8 14" id="KW-0798">TonB box</keyword>
<dbReference type="InterPro" id="IPR039426">
    <property type="entry name" value="TonB-dep_rcpt-like"/>
</dbReference>
<organism evidence="18 19">
    <name type="scientific">Cricetibacter osteomyelitidis</name>
    <dbReference type="NCBI Taxonomy" id="1521931"/>
    <lineage>
        <taxon>Bacteria</taxon>
        <taxon>Pseudomonadati</taxon>
        <taxon>Pseudomonadota</taxon>
        <taxon>Gammaproteobacteria</taxon>
        <taxon>Pasteurellales</taxon>
        <taxon>Pasteurellaceae</taxon>
        <taxon>Cricetibacter</taxon>
    </lineage>
</organism>
<keyword evidence="11 12" id="KW-0998">Cell outer membrane</keyword>
<evidence type="ECO:0000256" key="11">
    <source>
        <dbReference type="ARBA" id="ARBA00023237"/>
    </source>
</evidence>
<evidence type="ECO:0000256" key="3">
    <source>
        <dbReference type="ARBA" id="ARBA00022448"/>
    </source>
</evidence>
<reference evidence="18 19" key="1">
    <citation type="submission" date="2019-03" db="EMBL/GenBank/DDBJ databases">
        <title>Genomic Encyclopedia of Type Strains, Phase IV (KMG-IV): sequencing the most valuable type-strain genomes for metagenomic binning, comparative biology and taxonomic classification.</title>
        <authorList>
            <person name="Goeker M."/>
        </authorList>
    </citation>
    <scope>NUCLEOTIDE SEQUENCE [LARGE SCALE GENOMIC DNA]</scope>
    <source>
        <strain evidence="18 19">DSM 28404</strain>
    </source>
</reference>
<dbReference type="GO" id="GO:0015344">
    <property type="term" value="F:siderophore uptake transmembrane transporter activity"/>
    <property type="evidence" value="ECO:0007669"/>
    <property type="project" value="TreeGrafter"/>
</dbReference>
<dbReference type="PANTHER" id="PTHR30069">
    <property type="entry name" value="TONB-DEPENDENT OUTER MEMBRANE RECEPTOR"/>
    <property type="match status" value="1"/>
</dbReference>
<evidence type="ECO:0000313" key="19">
    <source>
        <dbReference type="Proteomes" id="UP000295763"/>
    </source>
</evidence>
<keyword evidence="7" id="KW-0677">Repeat</keyword>
<evidence type="ECO:0000256" key="5">
    <source>
        <dbReference type="ARBA" id="ARBA00022692"/>
    </source>
</evidence>
<dbReference type="Pfam" id="PF07715">
    <property type="entry name" value="Plug"/>
    <property type="match status" value="1"/>
</dbReference>
<dbReference type="PROSITE" id="PS52016">
    <property type="entry name" value="TONB_DEPENDENT_REC_3"/>
    <property type="match status" value="1"/>
</dbReference>
<evidence type="ECO:0000313" key="18">
    <source>
        <dbReference type="EMBL" id="TCP95788.1"/>
    </source>
</evidence>
<keyword evidence="6 15" id="KW-0732">Signal</keyword>
<accession>A0A4R2TF37</accession>
<dbReference type="RefSeq" id="WP_207896722.1">
    <property type="nucleotide sequence ID" value="NZ_SLYB01000007.1"/>
</dbReference>
<dbReference type="InterPro" id="IPR010917">
    <property type="entry name" value="TonB_rcpt_CS"/>
</dbReference>
<evidence type="ECO:0000256" key="1">
    <source>
        <dbReference type="ARBA" id="ARBA00004571"/>
    </source>
</evidence>
<comment type="subcellular location">
    <subcellularLocation>
        <location evidence="1 12">Cell outer membrane</location>
        <topology evidence="1 12">Multi-pass membrane protein</topology>
    </subcellularLocation>
</comment>
<evidence type="ECO:0000259" key="16">
    <source>
        <dbReference type="Pfam" id="PF00593"/>
    </source>
</evidence>
<evidence type="ECO:0000256" key="6">
    <source>
        <dbReference type="ARBA" id="ARBA00022729"/>
    </source>
</evidence>
<sequence length="999" mass="114255">MNRKINKHKLPRLSMIAVALLSYSTLGDAKETDQLETINVLGNTNNNGNIQEQVKEQRVGTTVKSAKTLSKQQVQDNRDLVRYETGVTVVEAGRMGSSGYAIRGVDENRVAITVDGLHQAETLSSQGFKELFEGYGNFNNTRNSTEIETLKQVSISKGANSIKTGSGALGGAVIFETKDARDYLLEKDYHLGYKTGYATADNQWMNSLTAAGRYKWFDILFVKTKRHGHELENYGYKDFDPTEQGRKRDKTDPYTIDKNSTLIKFSYSPNEKHRFTVASDTYEHKSKGHDFSYTLKRTTTINADEEELRHTNDKTKRSNYSFTYENFSSTPFWDTLKLTYSQQKIKTRARTDEYCDGNEKCNMISNPLGLQVKNGKIVDKDGDQLSIKNSDTLIKNGAEVNGVFHIRRLNQYWFDCSIFNCNGTINAYKSERDFSWTYTYTPKEFSFDTPVTDSKGNKFAKVKDASYSDRFISPNNSGYLERSYRERDLNTNTKQINLDLTKQLDLFTTEHLLQYGGSYNTVKKEMVNRAGYYAYLPQWWADRFLGTDSSGKPYASCAEAYADIYGQGYTNAYTCPRNEPETSFLIPVKTKSGALYFADDFKINNYLSFNVGYRYDRVKYKPEYIAGVSPKLPDDMVTMFVPYTPPYKSTPKPNYSDYSGNPSGYQDALAKWKEAEAAGAKANEAARKANVQENINYFTRNKKYRAHSYALEMALDPTEHLKLQFKYSKGFRAPTSDELYFTFKHPDFSILPNVNLKPERAKTQEAALTFYGNAGFITTSIFKTKYDNFIDLVYIGSKNETNQYGGQARTINYQLYQNINLQDAKVTGFEMNSKIYFGQLINALEGFNASYKFTYQRGRSRKNVPMNAIQPKTSVFSLGYQHPEDKFGADLYITHVGSKKAKDTYNMYYREEGKTDSSIKWRSGTYTLVDFIAYFKPLKNLTLQAGVYNMMNRKYITWDSVRSIRPFGTSNLIDQKTGEGINRFYSAGRNFKLNAELTF</sequence>
<dbReference type="Proteomes" id="UP000295763">
    <property type="component" value="Unassembled WGS sequence"/>
</dbReference>